<dbReference type="Proteomes" id="UP000691718">
    <property type="component" value="Unassembled WGS sequence"/>
</dbReference>
<dbReference type="EMBL" id="CAJQZP010000289">
    <property type="protein sequence ID" value="CAG4954685.1"/>
    <property type="molecule type" value="Genomic_DNA"/>
</dbReference>
<dbReference type="InterPro" id="IPR022048">
    <property type="entry name" value="Envelope_fusion-like"/>
</dbReference>
<proteinExistence type="predicted"/>
<gene>
    <name evidence="1" type="ORF">PAPOLLO_LOCUS5131</name>
</gene>
<evidence type="ECO:0000313" key="2">
    <source>
        <dbReference type="Proteomes" id="UP000691718"/>
    </source>
</evidence>
<reference evidence="1" key="1">
    <citation type="submission" date="2021-04" db="EMBL/GenBank/DDBJ databases">
        <authorList>
            <person name="Tunstrom K."/>
        </authorList>
    </citation>
    <scope>NUCLEOTIDE SEQUENCE</scope>
</reference>
<keyword evidence="2" id="KW-1185">Reference proteome</keyword>
<comment type="caution">
    <text evidence="1">The sequence shown here is derived from an EMBL/GenBank/DDBJ whole genome shotgun (WGS) entry which is preliminary data.</text>
</comment>
<evidence type="ECO:0000313" key="1">
    <source>
        <dbReference type="EMBL" id="CAG4954685.1"/>
    </source>
</evidence>
<accession>A0A8S3WDK0</accession>
<dbReference type="Pfam" id="PF12259">
    <property type="entry name" value="Baculo_F"/>
    <property type="match status" value="1"/>
</dbReference>
<sequence>MLINIEKYAKLIYPANKENLIKLKRNRVVKSYVNRNNLVFVLDIPLIEQDISTYYKIIPIPISNSNVTHIIIPSYPFLLVKILKYRSAVNPCEEIDDENFLCPEESLAEYPAETCIEQLMQMKTNHSNCQQHNIRLENLKIQRIFKNYWLLYTTKDLIITKHCPEHVQ</sequence>
<dbReference type="AlphaFoldDB" id="A0A8S3WDK0"/>
<protein>
    <submittedName>
        <fullName evidence="1">(apollo) hypothetical protein</fullName>
    </submittedName>
</protein>
<organism evidence="1 2">
    <name type="scientific">Parnassius apollo</name>
    <name type="common">Apollo butterfly</name>
    <name type="synonym">Papilio apollo</name>
    <dbReference type="NCBI Taxonomy" id="110799"/>
    <lineage>
        <taxon>Eukaryota</taxon>
        <taxon>Metazoa</taxon>
        <taxon>Ecdysozoa</taxon>
        <taxon>Arthropoda</taxon>
        <taxon>Hexapoda</taxon>
        <taxon>Insecta</taxon>
        <taxon>Pterygota</taxon>
        <taxon>Neoptera</taxon>
        <taxon>Endopterygota</taxon>
        <taxon>Lepidoptera</taxon>
        <taxon>Glossata</taxon>
        <taxon>Ditrysia</taxon>
        <taxon>Papilionoidea</taxon>
        <taxon>Papilionidae</taxon>
        <taxon>Parnassiinae</taxon>
        <taxon>Parnassini</taxon>
        <taxon>Parnassius</taxon>
        <taxon>Parnassius</taxon>
    </lineage>
</organism>
<dbReference type="OrthoDB" id="7477382at2759"/>
<name>A0A8S3WDK0_PARAO</name>